<dbReference type="OrthoDB" id="1834253at2759"/>
<evidence type="ECO:0000313" key="2">
    <source>
        <dbReference type="Proteomes" id="UP000326396"/>
    </source>
</evidence>
<dbReference type="EMBL" id="SZYD01000002">
    <property type="protein sequence ID" value="KAD7116494.1"/>
    <property type="molecule type" value="Genomic_DNA"/>
</dbReference>
<keyword evidence="2" id="KW-1185">Reference proteome</keyword>
<organism evidence="1 2">
    <name type="scientific">Mikania micrantha</name>
    <name type="common">bitter vine</name>
    <dbReference type="NCBI Taxonomy" id="192012"/>
    <lineage>
        <taxon>Eukaryota</taxon>
        <taxon>Viridiplantae</taxon>
        <taxon>Streptophyta</taxon>
        <taxon>Embryophyta</taxon>
        <taxon>Tracheophyta</taxon>
        <taxon>Spermatophyta</taxon>
        <taxon>Magnoliopsida</taxon>
        <taxon>eudicotyledons</taxon>
        <taxon>Gunneridae</taxon>
        <taxon>Pentapetalae</taxon>
        <taxon>asterids</taxon>
        <taxon>campanulids</taxon>
        <taxon>Asterales</taxon>
        <taxon>Asteraceae</taxon>
        <taxon>Asteroideae</taxon>
        <taxon>Heliantheae alliance</taxon>
        <taxon>Eupatorieae</taxon>
        <taxon>Mikania</taxon>
    </lineage>
</organism>
<protein>
    <submittedName>
        <fullName evidence="1">Uncharacterized protein</fullName>
    </submittedName>
</protein>
<proteinExistence type="predicted"/>
<reference evidence="1 2" key="1">
    <citation type="submission" date="2019-05" db="EMBL/GenBank/DDBJ databases">
        <title>Mikania micrantha, genome provides insights into the molecular mechanism of rapid growth.</title>
        <authorList>
            <person name="Liu B."/>
        </authorList>
    </citation>
    <scope>NUCLEOTIDE SEQUENCE [LARGE SCALE GENOMIC DNA]</scope>
    <source>
        <strain evidence="1">NLD-2019</strain>
        <tissue evidence="1">Leaf</tissue>
    </source>
</reference>
<gene>
    <name evidence="1" type="ORF">E3N88_03762</name>
</gene>
<comment type="caution">
    <text evidence="1">The sequence shown here is derived from an EMBL/GenBank/DDBJ whole genome shotgun (WGS) entry which is preliminary data.</text>
</comment>
<name>A0A5N6PSD9_9ASTR</name>
<dbReference type="Proteomes" id="UP000326396">
    <property type="component" value="Linkage Group LG10"/>
</dbReference>
<sequence>MATCLKSRTRTLLSQKPWVLSSLFTERWFSMLPNQDHLAHKASHFIVGDIPLTTDGLRASFSTCLRLTNKPAVSRTNMSSNNSGGNQSNLVVQLAAISAKLDSLIALKEDVAVIKAWMDDKEPQDELQHLPTDLVKEEASGDSSSDDHIGLEHALGDQKVVIIPPIVKVLPLNTKITNTGQILAFIDNCLRNIIKVRTISPHIKCPNPIARGQPHGKTIGYEKFGKQHRPPERIQRIDDALLENQNSATFHHLAIEPYKEQFTGWVAPFSHTRLEGKSFFRARSIDTNSVMESGQIMGRISLEPYIGLGGRMARWMAGLFKVSKAGKGSSTNWE</sequence>
<dbReference type="AlphaFoldDB" id="A0A5N6PSD9"/>
<evidence type="ECO:0000313" key="1">
    <source>
        <dbReference type="EMBL" id="KAD7116494.1"/>
    </source>
</evidence>
<accession>A0A5N6PSD9</accession>